<evidence type="ECO:0000259" key="12">
    <source>
        <dbReference type="PROSITE" id="PS01124"/>
    </source>
</evidence>
<dbReference type="InterPro" id="IPR003018">
    <property type="entry name" value="GAF"/>
</dbReference>
<dbReference type="SMART" id="SM00387">
    <property type="entry name" value="HATPase_c"/>
    <property type="match status" value="1"/>
</dbReference>
<feature type="coiled-coil region" evidence="11">
    <location>
        <begin position="459"/>
        <end position="486"/>
    </location>
</feature>
<dbReference type="Pfam" id="PF01590">
    <property type="entry name" value="GAF"/>
    <property type="match status" value="1"/>
</dbReference>
<evidence type="ECO:0000256" key="2">
    <source>
        <dbReference type="ARBA" id="ARBA00012438"/>
    </source>
</evidence>
<dbReference type="Pfam" id="PF02518">
    <property type="entry name" value="HATPase_c"/>
    <property type="match status" value="1"/>
</dbReference>
<dbReference type="eggNOG" id="COG2207">
    <property type="taxonomic scope" value="Bacteria"/>
</dbReference>
<gene>
    <name evidence="15" type="ordered locus">ANT_08900</name>
</gene>
<dbReference type="PROSITE" id="PS50109">
    <property type="entry name" value="HIS_KIN"/>
    <property type="match status" value="1"/>
</dbReference>
<evidence type="ECO:0000259" key="14">
    <source>
        <dbReference type="PROSITE" id="PS50110"/>
    </source>
</evidence>
<dbReference type="InterPro" id="IPR029016">
    <property type="entry name" value="GAF-like_dom_sf"/>
</dbReference>
<protein>
    <recommendedName>
        <fullName evidence="2">histidine kinase</fullName>
        <ecNumber evidence="2">2.7.13.3</ecNumber>
    </recommendedName>
</protein>
<feature type="domain" description="HTH araC/xylS-type" evidence="12">
    <location>
        <begin position="972"/>
        <end position="1070"/>
    </location>
</feature>
<keyword evidence="5" id="KW-0418">Kinase</keyword>
<dbReference type="SUPFAM" id="SSF46689">
    <property type="entry name" value="Homeodomain-like"/>
    <property type="match status" value="2"/>
</dbReference>
<keyword evidence="4" id="KW-0808">Transferase</keyword>
<evidence type="ECO:0000313" key="16">
    <source>
        <dbReference type="Proteomes" id="UP000008922"/>
    </source>
</evidence>
<dbReference type="CDD" id="cd00082">
    <property type="entry name" value="HisKA"/>
    <property type="match status" value="1"/>
</dbReference>
<reference evidence="15 16" key="1">
    <citation type="submission" date="2010-12" db="EMBL/GenBank/DDBJ databases">
        <title>Whole genome sequence of Anaerolinea thermophila UNI-1.</title>
        <authorList>
            <person name="Narita-Yamada S."/>
            <person name="Kishi E."/>
            <person name="Watanabe Y."/>
            <person name="Takasaki K."/>
            <person name="Ankai A."/>
            <person name="Oguchi A."/>
            <person name="Fukui S."/>
            <person name="Takahashi M."/>
            <person name="Yashiro I."/>
            <person name="Hosoyama A."/>
            <person name="Sekiguchi Y."/>
            <person name="Hanada S."/>
            <person name="Fujita N."/>
        </authorList>
    </citation>
    <scope>NUCLEOTIDE SEQUENCE [LARGE SCALE GENOMIC DNA]</scope>
    <source>
        <strain evidence="16">DSM 14523 / JCM 11388 / NBRC 100420 / UNI-1</strain>
    </source>
</reference>
<evidence type="ECO:0000256" key="7">
    <source>
        <dbReference type="ARBA" id="ARBA00023015"/>
    </source>
</evidence>
<keyword evidence="3 10" id="KW-0597">Phosphoprotein</keyword>
<dbReference type="PROSITE" id="PS00041">
    <property type="entry name" value="HTH_ARAC_FAMILY_1"/>
    <property type="match status" value="1"/>
</dbReference>
<dbReference type="InterPro" id="IPR028082">
    <property type="entry name" value="Peripla_BP_I"/>
</dbReference>
<dbReference type="Pfam" id="PF13407">
    <property type="entry name" value="Peripla_BP_4"/>
    <property type="match status" value="1"/>
</dbReference>
<organism evidence="15 16">
    <name type="scientific">Anaerolinea thermophila (strain DSM 14523 / JCM 11388 / NBRC 100420 / UNI-1)</name>
    <dbReference type="NCBI Taxonomy" id="926569"/>
    <lineage>
        <taxon>Bacteria</taxon>
        <taxon>Bacillati</taxon>
        <taxon>Chloroflexota</taxon>
        <taxon>Anaerolineae</taxon>
        <taxon>Anaerolineales</taxon>
        <taxon>Anaerolineaceae</taxon>
        <taxon>Anaerolinea</taxon>
    </lineage>
</organism>
<feature type="domain" description="Response regulatory" evidence="14">
    <location>
        <begin position="839"/>
        <end position="957"/>
    </location>
</feature>
<name>E8N3B0_ANATU</name>
<dbReference type="InterPro" id="IPR003661">
    <property type="entry name" value="HisK_dim/P_dom"/>
</dbReference>
<dbReference type="SUPFAM" id="SSF55874">
    <property type="entry name" value="ATPase domain of HSP90 chaperone/DNA topoisomerase II/histidine kinase"/>
    <property type="match status" value="1"/>
</dbReference>
<dbReference type="AlphaFoldDB" id="E8N3B0"/>
<dbReference type="Gene3D" id="3.40.50.2300">
    <property type="match status" value="2"/>
</dbReference>
<dbReference type="SMART" id="SM00388">
    <property type="entry name" value="HisKA"/>
    <property type="match status" value="1"/>
</dbReference>
<dbReference type="GO" id="GO:0009927">
    <property type="term" value="F:histidine phosphotransfer kinase activity"/>
    <property type="evidence" value="ECO:0007669"/>
    <property type="project" value="TreeGrafter"/>
</dbReference>
<evidence type="ECO:0000313" key="15">
    <source>
        <dbReference type="EMBL" id="BAJ62924.1"/>
    </source>
</evidence>
<keyword evidence="11" id="KW-0175">Coiled coil</keyword>
<dbReference type="InterPro" id="IPR001789">
    <property type="entry name" value="Sig_transdc_resp-reg_receiver"/>
</dbReference>
<dbReference type="SUPFAM" id="SSF52172">
    <property type="entry name" value="CheY-like"/>
    <property type="match status" value="1"/>
</dbReference>
<dbReference type="Pfam" id="PF00072">
    <property type="entry name" value="Response_reg"/>
    <property type="match status" value="1"/>
</dbReference>
<dbReference type="SMART" id="SM00342">
    <property type="entry name" value="HTH_ARAC"/>
    <property type="match status" value="1"/>
</dbReference>
<dbReference type="Gene3D" id="3.30.565.10">
    <property type="entry name" value="Histidine kinase-like ATPase, C-terminal domain"/>
    <property type="match status" value="1"/>
</dbReference>
<accession>E8N3B0</accession>
<dbReference type="InterPro" id="IPR003594">
    <property type="entry name" value="HATPase_dom"/>
</dbReference>
<dbReference type="RefSeq" id="WP_013559316.1">
    <property type="nucleotide sequence ID" value="NC_014960.1"/>
</dbReference>
<evidence type="ECO:0000259" key="13">
    <source>
        <dbReference type="PROSITE" id="PS50109"/>
    </source>
</evidence>
<evidence type="ECO:0000256" key="9">
    <source>
        <dbReference type="ARBA" id="ARBA00023163"/>
    </source>
</evidence>
<dbReference type="Pfam" id="PF12833">
    <property type="entry name" value="HTH_18"/>
    <property type="match status" value="1"/>
</dbReference>
<dbReference type="InterPro" id="IPR025997">
    <property type="entry name" value="SBP_2_dom"/>
</dbReference>
<dbReference type="GO" id="GO:0003700">
    <property type="term" value="F:DNA-binding transcription factor activity"/>
    <property type="evidence" value="ECO:0007669"/>
    <property type="project" value="InterPro"/>
</dbReference>
<dbReference type="SUPFAM" id="SSF47384">
    <property type="entry name" value="Homodimeric domain of signal transducing histidine kinase"/>
    <property type="match status" value="1"/>
</dbReference>
<feature type="modified residue" description="4-aspartylphosphate" evidence="10">
    <location>
        <position position="890"/>
    </location>
</feature>
<dbReference type="Proteomes" id="UP000008922">
    <property type="component" value="Chromosome"/>
</dbReference>
<evidence type="ECO:0000256" key="11">
    <source>
        <dbReference type="SAM" id="Coils"/>
    </source>
</evidence>
<dbReference type="EC" id="2.7.13.3" evidence="2"/>
<keyword evidence="7" id="KW-0805">Transcription regulation</keyword>
<dbReference type="InParanoid" id="E8N3B0"/>
<dbReference type="CDD" id="cd01536">
    <property type="entry name" value="PBP1_ABC_sugar_binding-like"/>
    <property type="match status" value="1"/>
</dbReference>
<dbReference type="Gene3D" id="3.30.450.40">
    <property type="match status" value="1"/>
</dbReference>
<dbReference type="eggNOG" id="COG1879">
    <property type="taxonomic scope" value="Bacteria"/>
</dbReference>
<dbReference type="Gene3D" id="1.10.10.60">
    <property type="entry name" value="Homeodomain-like"/>
    <property type="match status" value="2"/>
</dbReference>
<dbReference type="InterPro" id="IPR018062">
    <property type="entry name" value="HTH_AraC-typ_CS"/>
</dbReference>
<dbReference type="STRING" id="926569.ANT_08900"/>
<evidence type="ECO:0000256" key="10">
    <source>
        <dbReference type="PROSITE-ProRule" id="PRU00169"/>
    </source>
</evidence>
<dbReference type="eggNOG" id="COG0784">
    <property type="taxonomic scope" value="Bacteria"/>
</dbReference>
<evidence type="ECO:0000256" key="1">
    <source>
        <dbReference type="ARBA" id="ARBA00000085"/>
    </source>
</evidence>
<dbReference type="Pfam" id="PF00512">
    <property type="entry name" value="HisKA"/>
    <property type="match status" value="1"/>
</dbReference>
<dbReference type="GO" id="GO:0043565">
    <property type="term" value="F:sequence-specific DNA binding"/>
    <property type="evidence" value="ECO:0007669"/>
    <property type="project" value="InterPro"/>
</dbReference>
<evidence type="ECO:0000256" key="8">
    <source>
        <dbReference type="ARBA" id="ARBA00023125"/>
    </source>
</evidence>
<feature type="domain" description="Histidine kinase" evidence="13">
    <location>
        <begin position="486"/>
        <end position="705"/>
    </location>
</feature>
<dbReference type="CDD" id="cd16922">
    <property type="entry name" value="HATPase_EvgS-ArcB-TorS-like"/>
    <property type="match status" value="1"/>
</dbReference>
<evidence type="ECO:0000256" key="5">
    <source>
        <dbReference type="ARBA" id="ARBA00022777"/>
    </source>
</evidence>
<evidence type="ECO:0000256" key="3">
    <source>
        <dbReference type="ARBA" id="ARBA00022553"/>
    </source>
</evidence>
<dbReference type="SUPFAM" id="SSF53822">
    <property type="entry name" value="Periplasmic binding protein-like I"/>
    <property type="match status" value="1"/>
</dbReference>
<dbReference type="InterPro" id="IPR005467">
    <property type="entry name" value="His_kinase_dom"/>
</dbReference>
<evidence type="ECO:0000256" key="4">
    <source>
        <dbReference type="ARBA" id="ARBA00022679"/>
    </source>
</evidence>
<dbReference type="HOGENOM" id="CLU_285083_0_0_0"/>
<dbReference type="KEGG" id="atm:ANT_08900"/>
<dbReference type="SUPFAM" id="SSF55781">
    <property type="entry name" value="GAF domain-like"/>
    <property type="match status" value="1"/>
</dbReference>
<sequence>MHSPVIGILIYPGDPFWIQTYEAIQRANEKVGAELKVFNFAETFQVARSYDPYAVAEEILAHRLDALISTILPRATTETLLKAGLPVIQLGETTLRHPLLVTPIGLREAANLAGEFIAKQLNGKGRVVFVGAFLEDPLEEDRGESRLEGFSIAMKSFPDIHMEVVGAYWSYAPACEALREAFRHLRGPVDAIFGASDWVALAARDVGHEMGVLSPHTLLVGLNGDPLALEAIANGTMTATVETCAEDFGARALFVARDAASGLPFPPHIYHTIRLITAENVAATATRKLIAIAGLPNRLVGFNRENEVFRFHHLETSARIIQKIGAILDQEQLASTIAELIRESYGFNDVQVYLLHQDTQTLQPLIGNQAQISVEHSGLLDEVLKRNEAILIPDIAFSQRYQPDPNYPWIRSRVLLPIHIAQEVIGVLDLRRDQPTPSLLQQQQGLQLLADMLGIAIQNARLYQEARNAQNTAERANQLKTRLLANVGHEMRTPLNVILGYAQSALNRHKRSGHHDTELERDLQIISQSGEHLLRMINDLLDLSRAEIGALNMYFEWMDPRPIILEAFETFARSEEQNPFIRWRVEIPERLPIIQADSARLKQILLNLLSNARKFTHEGEIVLSAHVEPPFLRLSVADTGEGISLEQQERLFEPFSASMGKRRPSGIGLGLSITRHLIALHGGTLTLESQPGKGSTFYIYLPLPGLTGKFSHHPEKQNHLPRAMFILSARGEISPTIQEICTRQNLIPAFMRSPKDLESLYAHYHPVALAWDLACATAEDWMLYQWLYTQVDFSDLPFLLFNPATTEAGLVQVLTKPTRSDTLLEWISTLVPQECPERPFLIVDDDPHARMTYRQLIETYFPQTLILEASSGEEALQALETKTPALILLDLLMPGMSGFEVLERLRRQPHTRTIPVIVVSGKLLTYADLQRLNYPYVTFQSKEILTENELKEVLQETLMQPQNGENTSPLIRQALAYLHQNYMHPISRKDIAQSVNLSENYFTSLFREEMHLTPWEYLTRLRIRIACRLLRETSLSIKAIALQVGFSDPGYFTRVFNKLIGDSPQNYRKTASQQIFARTVNFPKPSS</sequence>
<dbReference type="InterPro" id="IPR011006">
    <property type="entry name" value="CheY-like_superfamily"/>
</dbReference>
<comment type="catalytic activity">
    <reaction evidence="1">
        <text>ATP + protein L-histidine = ADP + protein N-phospho-L-histidine.</text>
        <dbReference type="EC" id="2.7.13.3"/>
    </reaction>
</comment>
<dbReference type="InterPro" id="IPR036097">
    <property type="entry name" value="HisK_dim/P_sf"/>
</dbReference>
<proteinExistence type="predicted"/>
<dbReference type="eggNOG" id="COG2205">
    <property type="taxonomic scope" value="Bacteria"/>
</dbReference>
<dbReference type="InterPro" id="IPR018060">
    <property type="entry name" value="HTH_AraC"/>
</dbReference>
<dbReference type="PANTHER" id="PTHR43047:SF72">
    <property type="entry name" value="OSMOSENSING HISTIDINE PROTEIN KINASE SLN1"/>
    <property type="match status" value="1"/>
</dbReference>
<evidence type="ECO:0000256" key="6">
    <source>
        <dbReference type="ARBA" id="ARBA00023012"/>
    </source>
</evidence>
<dbReference type="EMBL" id="AP012029">
    <property type="protein sequence ID" value="BAJ62924.1"/>
    <property type="molecule type" value="Genomic_DNA"/>
</dbReference>
<dbReference type="OrthoDB" id="151137at2"/>
<dbReference type="GO" id="GO:0005886">
    <property type="term" value="C:plasma membrane"/>
    <property type="evidence" value="ECO:0007669"/>
    <property type="project" value="TreeGrafter"/>
</dbReference>
<dbReference type="Gene3D" id="1.10.287.130">
    <property type="match status" value="1"/>
</dbReference>
<keyword evidence="16" id="KW-1185">Reference proteome</keyword>
<dbReference type="InterPro" id="IPR009057">
    <property type="entry name" value="Homeodomain-like_sf"/>
</dbReference>
<keyword evidence="9" id="KW-0804">Transcription</keyword>
<dbReference type="SMART" id="SM00448">
    <property type="entry name" value="REC"/>
    <property type="match status" value="1"/>
</dbReference>
<dbReference type="PROSITE" id="PS50110">
    <property type="entry name" value="RESPONSE_REGULATORY"/>
    <property type="match status" value="1"/>
</dbReference>
<dbReference type="InterPro" id="IPR004358">
    <property type="entry name" value="Sig_transdc_His_kin-like_C"/>
</dbReference>
<dbReference type="InterPro" id="IPR036890">
    <property type="entry name" value="HATPase_C_sf"/>
</dbReference>
<dbReference type="GO" id="GO:0000155">
    <property type="term" value="F:phosphorelay sensor kinase activity"/>
    <property type="evidence" value="ECO:0007669"/>
    <property type="project" value="InterPro"/>
</dbReference>
<keyword evidence="8" id="KW-0238">DNA-binding</keyword>
<dbReference type="PROSITE" id="PS01124">
    <property type="entry name" value="HTH_ARAC_FAMILY_2"/>
    <property type="match status" value="1"/>
</dbReference>
<dbReference type="PRINTS" id="PR00344">
    <property type="entry name" value="BCTRLSENSOR"/>
</dbReference>
<keyword evidence="6" id="KW-0902">Two-component regulatory system</keyword>
<dbReference type="PANTHER" id="PTHR43047">
    <property type="entry name" value="TWO-COMPONENT HISTIDINE PROTEIN KINASE"/>
    <property type="match status" value="1"/>
</dbReference>
<dbReference type="SMART" id="SM00065">
    <property type="entry name" value="GAF"/>
    <property type="match status" value="1"/>
</dbReference>